<sequence>MTANKNRIAAMPRAYPDYPYIEPIAANLSEAEIVQMVEDMLSQNPTISLNDGGPLDKLCRALNVDVEYSDAPNEILLDVPLNRHAVIWLPRRGKPRQDRMTLATGIGHWLLHVPVTREAYPHNGIQALYSPTDTKALREARLFAFDLLMPEETFTNLWYEGRAQLTAETLNVPTQAVYDRARWLDLTSVGDHASHDPSDPDTKADQADPNPPPQSPGAGMGGYARRVGS</sequence>
<accession>A0ABY8QHS1</accession>
<keyword evidence="4" id="KW-1185">Reference proteome</keyword>
<dbReference type="RefSeq" id="WP_282300720.1">
    <property type="nucleotide sequence ID" value="NZ_CP124616.1"/>
</dbReference>
<dbReference type="InterPro" id="IPR010359">
    <property type="entry name" value="IrrE_HExxH"/>
</dbReference>
<dbReference type="Proteomes" id="UP001241605">
    <property type="component" value="Chromosome"/>
</dbReference>
<feature type="domain" description="IrrE N-terminal-like" evidence="2">
    <location>
        <begin position="59"/>
        <end position="180"/>
    </location>
</feature>
<gene>
    <name evidence="3" type="ORF">QF118_00695</name>
</gene>
<evidence type="ECO:0000313" key="4">
    <source>
        <dbReference type="Proteomes" id="UP001241605"/>
    </source>
</evidence>
<proteinExistence type="predicted"/>
<evidence type="ECO:0000313" key="3">
    <source>
        <dbReference type="EMBL" id="WGW04089.1"/>
    </source>
</evidence>
<name>A0ABY8QHS1_9RHOB</name>
<feature type="region of interest" description="Disordered" evidence="1">
    <location>
        <begin position="189"/>
        <end position="229"/>
    </location>
</feature>
<reference evidence="3 4" key="1">
    <citation type="submission" date="2023-05" db="EMBL/GenBank/DDBJ databases">
        <title>YMD87, complete Genome.</title>
        <authorList>
            <person name="Zhang J."/>
            <person name="Xu X."/>
        </authorList>
    </citation>
    <scope>NUCLEOTIDE SEQUENCE [LARGE SCALE GENOMIC DNA]</scope>
    <source>
        <strain evidence="3 4">YMD87</strain>
    </source>
</reference>
<evidence type="ECO:0000256" key="1">
    <source>
        <dbReference type="SAM" id="MobiDB-lite"/>
    </source>
</evidence>
<dbReference type="Pfam" id="PF06114">
    <property type="entry name" value="Peptidase_M78"/>
    <property type="match status" value="1"/>
</dbReference>
<feature type="compositionally biased region" description="Basic and acidic residues" evidence="1">
    <location>
        <begin position="192"/>
        <end position="206"/>
    </location>
</feature>
<organism evidence="3 4">
    <name type="scientific">Tropicibacter oceani</name>
    <dbReference type="NCBI Taxonomy" id="3058420"/>
    <lineage>
        <taxon>Bacteria</taxon>
        <taxon>Pseudomonadati</taxon>
        <taxon>Pseudomonadota</taxon>
        <taxon>Alphaproteobacteria</taxon>
        <taxon>Rhodobacterales</taxon>
        <taxon>Roseobacteraceae</taxon>
        <taxon>Tropicibacter</taxon>
    </lineage>
</organism>
<evidence type="ECO:0000259" key="2">
    <source>
        <dbReference type="Pfam" id="PF06114"/>
    </source>
</evidence>
<protein>
    <submittedName>
        <fullName evidence="3">ImmA/IrrE family metallo-endopeptidase</fullName>
    </submittedName>
</protein>
<dbReference type="EMBL" id="CP124616">
    <property type="protein sequence ID" value="WGW04089.1"/>
    <property type="molecule type" value="Genomic_DNA"/>
</dbReference>